<proteinExistence type="predicted"/>
<evidence type="ECO:0000313" key="2">
    <source>
        <dbReference type="Proteomes" id="UP001627154"/>
    </source>
</evidence>
<accession>A0ABD2XA97</accession>
<organism evidence="1 2">
    <name type="scientific">Trichogramma kaykai</name>
    <dbReference type="NCBI Taxonomy" id="54128"/>
    <lineage>
        <taxon>Eukaryota</taxon>
        <taxon>Metazoa</taxon>
        <taxon>Ecdysozoa</taxon>
        <taxon>Arthropoda</taxon>
        <taxon>Hexapoda</taxon>
        <taxon>Insecta</taxon>
        <taxon>Pterygota</taxon>
        <taxon>Neoptera</taxon>
        <taxon>Endopterygota</taxon>
        <taxon>Hymenoptera</taxon>
        <taxon>Apocrita</taxon>
        <taxon>Proctotrupomorpha</taxon>
        <taxon>Chalcidoidea</taxon>
        <taxon>Trichogrammatidae</taxon>
        <taxon>Trichogramma</taxon>
    </lineage>
</organism>
<gene>
    <name evidence="1" type="ORF">TKK_005376</name>
</gene>
<reference evidence="1 2" key="1">
    <citation type="journal article" date="2024" name="bioRxiv">
        <title>A reference genome for Trichogramma kaykai: A tiny desert-dwelling parasitoid wasp with competing sex-ratio distorters.</title>
        <authorList>
            <person name="Culotta J."/>
            <person name="Lindsey A.R."/>
        </authorList>
    </citation>
    <scope>NUCLEOTIDE SEQUENCE [LARGE SCALE GENOMIC DNA]</scope>
    <source>
        <strain evidence="1 2">KSX58</strain>
    </source>
</reference>
<comment type="caution">
    <text evidence="1">The sequence shown here is derived from an EMBL/GenBank/DDBJ whole genome shotgun (WGS) entry which is preliminary data.</text>
</comment>
<name>A0ABD2XA97_9HYME</name>
<dbReference type="EMBL" id="JBJJXI010000045">
    <property type="protein sequence ID" value="KAL3401561.1"/>
    <property type="molecule type" value="Genomic_DNA"/>
</dbReference>
<dbReference type="Proteomes" id="UP001627154">
    <property type="component" value="Unassembled WGS sequence"/>
</dbReference>
<evidence type="ECO:0000313" key="1">
    <source>
        <dbReference type="EMBL" id="KAL3401561.1"/>
    </source>
</evidence>
<keyword evidence="2" id="KW-1185">Reference proteome</keyword>
<protein>
    <submittedName>
        <fullName evidence="1">Uncharacterized protein</fullName>
    </submittedName>
</protein>
<sequence>MSRKKLAVVTIFSKFAEALKEYLGKALENVAPDGNSIIVLAMHGIARMIVRKPSQVNSSNQYSGGEKFIRYQFLAKL</sequence>
<dbReference type="AlphaFoldDB" id="A0ABD2XA97"/>